<evidence type="ECO:0000256" key="1">
    <source>
        <dbReference type="ARBA" id="ARBA00004651"/>
    </source>
</evidence>
<dbReference type="RefSeq" id="WP_310333090.1">
    <property type="nucleotide sequence ID" value="NZ_JAVDXV010000013.1"/>
</dbReference>
<protein>
    <submittedName>
        <fullName evidence="8">DHA1 family inner membrane transport protein</fullName>
    </submittedName>
</protein>
<evidence type="ECO:0000256" key="6">
    <source>
        <dbReference type="SAM" id="Phobius"/>
    </source>
</evidence>
<gene>
    <name evidence="8" type="ORF">J2X21_005261</name>
</gene>
<accession>A0ABU2AFU1</accession>
<dbReference type="PANTHER" id="PTHR43124:SF8">
    <property type="entry name" value="INNER MEMBRANE TRANSPORT PROTEIN YDHP"/>
    <property type="match status" value="1"/>
</dbReference>
<keyword evidence="5 6" id="KW-0472">Membrane</keyword>
<dbReference type="InterPro" id="IPR036259">
    <property type="entry name" value="MFS_trans_sf"/>
</dbReference>
<dbReference type="SUPFAM" id="SSF103473">
    <property type="entry name" value="MFS general substrate transporter"/>
    <property type="match status" value="1"/>
</dbReference>
<dbReference type="InterPro" id="IPR020846">
    <property type="entry name" value="MFS_dom"/>
</dbReference>
<dbReference type="Pfam" id="PF07690">
    <property type="entry name" value="MFS_1"/>
    <property type="match status" value="1"/>
</dbReference>
<dbReference type="InterPro" id="IPR011701">
    <property type="entry name" value="MFS"/>
</dbReference>
<comment type="caution">
    <text evidence="8">The sequence shown here is derived from an EMBL/GenBank/DDBJ whole genome shotgun (WGS) entry which is preliminary data.</text>
</comment>
<dbReference type="Proteomes" id="UP001180825">
    <property type="component" value="Unassembled WGS sequence"/>
</dbReference>
<feature type="transmembrane region" description="Helical" evidence="6">
    <location>
        <begin position="308"/>
        <end position="327"/>
    </location>
</feature>
<feature type="transmembrane region" description="Helical" evidence="6">
    <location>
        <begin position="284"/>
        <end position="302"/>
    </location>
</feature>
<dbReference type="PANTHER" id="PTHR43124">
    <property type="entry name" value="PURINE EFFLUX PUMP PBUE"/>
    <property type="match status" value="1"/>
</dbReference>
<name>A0ABU2AFU1_9BURK</name>
<evidence type="ECO:0000256" key="2">
    <source>
        <dbReference type="ARBA" id="ARBA00022475"/>
    </source>
</evidence>
<evidence type="ECO:0000313" key="8">
    <source>
        <dbReference type="EMBL" id="MDR7336091.1"/>
    </source>
</evidence>
<feature type="transmembrane region" description="Helical" evidence="6">
    <location>
        <begin position="348"/>
        <end position="369"/>
    </location>
</feature>
<dbReference type="CDD" id="cd17324">
    <property type="entry name" value="MFS_NepI_like"/>
    <property type="match status" value="1"/>
</dbReference>
<feature type="transmembrane region" description="Helical" evidence="6">
    <location>
        <begin position="115"/>
        <end position="136"/>
    </location>
</feature>
<feature type="transmembrane region" description="Helical" evidence="6">
    <location>
        <begin position="21"/>
        <end position="43"/>
    </location>
</feature>
<evidence type="ECO:0000259" key="7">
    <source>
        <dbReference type="PROSITE" id="PS50850"/>
    </source>
</evidence>
<keyword evidence="9" id="KW-1185">Reference proteome</keyword>
<reference evidence="8 9" key="1">
    <citation type="submission" date="2023-07" db="EMBL/GenBank/DDBJ databases">
        <title>Sorghum-associated microbial communities from plants grown in Nebraska, USA.</title>
        <authorList>
            <person name="Schachtman D."/>
        </authorList>
    </citation>
    <scope>NUCLEOTIDE SEQUENCE [LARGE SCALE GENOMIC DNA]</scope>
    <source>
        <strain evidence="8 9">BE316</strain>
    </source>
</reference>
<feature type="transmembrane region" description="Helical" evidence="6">
    <location>
        <begin position="174"/>
        <end position="196"/>
    </location>
</feature>
<feature type="transmembrane region" description="Helical" evidence="6">
    <location>
        <begin position="148"/>
        <end position="168"/>
    </location>
</feature>
<organism evidence="8 9">
    <name type="scientific">Roseateles asaccharophilus</name>
    <dbReference type="NCBI Taxonomy" id="582607"/>
    <lineage>
        <taxon>Bacteria</taxon>
        <taxon>Pseudomonadati</taxon>
        <taxon>Pseudomonadota</taxon>
        <taxon>Betaproteobacteria</taxon>
        <taxon>Burkholderiales</taxon>
        <taxon>Sphaerotilaceae</taxon>
        <taxon>Roseateles</taxon>
    </lineage>
</organism>
<keyword evidence="2" id="KW-1003">Cell membrane</keyword>
<feature type="transmembrane region" description="Helical" evidence="6">
    <location>
        <begin position="253"/>
        <end position="272"/>
    </location>
</feature>
<dbReference type="EMBL" id="JAVDXV010000013">
    <property type="protein sequence ID" value="MDR7336091.1"/>
    <property type="molecule type" value="Genomic_DNA"/>
</dbReference>
<feature type="transmembrane region" description="Helical" evidence="6">
    <location>
        <begin position="49"/>
        <end position="74"/>
    </location>
</feature>
<feature type="transmembrane region" description="Helical" evidence="6">
    <location>
        <begin position="375"/>
        <end position="394"/>
    </location>
</feature>
<proteinExistence type="predicted"/>
<dbReference type="Gene3D" id="1.20.1250.20">
    <property type="entry name" value="MFS general substrate transporter like domains"/>
    <property type="match status" value="2"/>
</dbReference>
<evidence type="ECO:0000313" key="9">
    <source>
        <dbReference type="Proteomes" id="UP001180825"/>
    </source>
</evidence>
<feature type="transmembrane region" description="Helical" evidence="6">
    <location>
        <begin position="217"/>
        <end position="241"/>
    </location>
</feature>
<evidence type="ECO:0000256" key="3">
    <source>
        <dbReference type="ARBA" id="ARBA00022692"/>
    </source>
</evidence>
<sequence length="412" mass="41528">MQSPSSAAPAAATPTKRPWALYALTVGAFGIGTTEFVIMGLLLQLAGDLQVSVASAGLLISGYALGVFVGAPVLTAALSRMPRKTALLALMAIFTLGNIACALAPSYGLLMLARVVTSLAHGTFFGVGAVVATSVVPPDRKASAISTMFTGLTVATLLGVPAGAWLGLHYGWRSTFWAVSAIGLLAMAVIALFVSAREAGAGSAMSMRDEFKVLKRGHVLLGLGATVLGFGGVFTVFTFVQPLLTQVSGFSDAGVSAVLLVFGVGMIIGNVIGGRLADRAPVRTLLGSLAVLAGVLALMGFAMHNPVLAVLFIGLLGAAGFATVAPLQLRVLDKAQGGGQSMASSLNIAAFNLGNALGAWLGGVVITQGAGLAQLPWVAALLPLGGLAVAWISVRKDSAATPPSATPHAQAC</sequence>
<feature type="domain" description="Major facilitator superfamily (MFS) profile" evidence="7">
    <location>
        <begin position="20"/>
        <end position="398"/>
    </location>
</feature>
<evidence type="ECO:0000256" key="5">
    <source>
        <dbReference type="ARBA" id="ARBA00023136"/>
    </source>
</evidence>
<dbReference type="InterPro" id="IPR050189">
    <property type="entry name" value="MFS_Efflux_Transporters"/>
</dbReference>
<evidence type="ECO:0000256" key="4">
    <source>
        <dbReference type="ARBA" id="ARBA00022989"/>
    </source>
</evidence>
<dbReference type="PROSITE" id="PS50850">
    <property type="entry name" value="MFS"/>
    <property type="match status" value="1"/>
</dbReference>
<keyword evidence="4 6" id="KW-1133">Transmembrane helix</keyword>
<feature type="transmembrane region" description="Helical" evidence="6">
    <location>
        <begin position="86"/>
        <end position="109"/>
    </location>
</feature>
<comment type="subcellular location">
    <subcellularLocation>
        <location evidence="1">Cell membrane</location>
        <topology evidence="1">Multi-pass membrane protein</topology>
    </subcellularLocation>
</comment>
<keyword evidence="3 6" id="KW-0812">Transmembrane</keyword>